<keyword evidence="10" id="KW-0175">Coiled coil</keyword>
<dbReference type="GO" id="GO:0006281">
    <property type="term" value="P:DNA repair"/>
    <property type="evidence" value="ECO:0007669"/>
    <property type="project" value="UniProtKB-KW"/>
</dbReference>
<evidence type="ECO:0000256" key="5">
    <source>
        <dbReference type="ARBA" id="ARBA00022763"/>
    </source>
</evidence>
<reference evidence="12 13" key="1">
    <citation type="journal article" date="2006" name="Int. J. Syst. Evol. Microbiol.">
        <title>Chryseobacterium hispanicum sp. nov., isolated from the drinking water distribution system of Sevilla, Spain.</title>
        <authorList>
            <person name="Gallego V."/>
            <person name="Garcia M.T."/>
            <person name="Ventosa A."/>
        </authorList>
    </citation>
    <scope>NUCLEOTIDE SEQUENCE [LARGE SCALE GENOMIC DNA]</scope>
    <source>
        <strain evidence="12 13">KCTC 22104</strain>
    </source>
</reference>
<sequence>MLSRIFIQNFALIDQLEIDLKNGLQVITGETGAGKSIILGALRLIMGERADAKSFAKSDAKSIVETEFQINKNFKEFFDDHDLDFEEQSIIRREILPSGKSRAFINDVPVTLDILKELSSRLIDIHSQFETSNLFTEEFQFGILDGLAKNKSLLSDYQNYYSSYQNTKREIEQLKSALAENNKESDYKNFLLSELEEMQLDDLDFEEIQNQLNIQENAGQISENLSEILSKLNQDDFGVLSNIFEAKNKLSKLSELSSEYQDLSQRLETAYLELKDINTEIENKAENLEIDPNLLQALLMTVNRLNSLFLKHQVNDITGLLEIREELSSSQNSLETIESQIEEKEKNLKLIEKELQSLSQKLSENRKKFSSDLENQAKEIFAKLGLEKAILKIELTDSSAYNLHGKNNIQILFQANSGFPLKPIQGAVSGGERSRVMLAIKKIMAQNNALPTLILDEIDTGVSGRIAEEMGKLMQEMAQDLQLIVITHLAQVAAKGNQNYKVVKFDENAITKTTIVKLSENEKLNEIAQLISGSKITDAAISQAKELIK</sequence>
<feature type="coiled-coil region" evidence="10">
    <location>
        <begin position="246"/>
        <end position="291"/>
    </location>
</feature>
<evidence type="ECO:0000259" key="11">
    <source>
        <dbReference type="Pfam" id="PF02463"/>
    </source>
</evidence>
<evidence type="ECO:0000313" key="13">
    <source>
        <dbReference type="Proteomes" id="UP000256326"/>
    </source>
</evidence>
<keyword evidence="7 9" id="KW-0234">DNA repair</keyword>
<comment type="caution">
    <text evidence="12">The sequence shown here is derived from an EMBL/GenBank/DDBJ whole genome shotgun (WGS) entry which is preliminary data.</text>
</comment>
<dbReference type="Pfam" id="PF02463">
    <property type="entry name" value="SMC_N"/>
    <property type="match status" value="1"/>
</dbReference>
<evidence type="ECO:0000256" key="4">
    <source>
        <dbReference type="ARBA" id="ARBA00022741"/>
    </source>
</evidence>
<name>A0A3D9CYP1_9FLAO</name>
<organism evidence="12 13">
    <name type="scientific">Epilithonimonas hispanica</name>
    <dbReference type="NCBI Taxonomy" id="358687"/>
    <lineage>
        <taxon>Bacteria</taxon>
        <taxon>Pseudomonadati</taxon>
        <taxon>Bacteroidota</taxon>
        <taxon>Flavobacteriia</taxon>
        <taxon>Flavobacteriales</taxon>
        <taxon>Weeksellaceae</taxon>
        <taxon>Chryseobacterium group</taxon>
        <taxon>Epilithonimonas</taxon>
    </lineage>
</organism>
<keyword evidence="4" id="KW-0547">Nucleotide-binding</keyword>
<dbReference type="AlphaFoldDB" id="A0A3D9CYP1"/>
<dbReference type="PIRSF" id="PIRSF003128">
    <property type="entry name" value="RecN"/>
    <property type="match status" value="1"/>
</dbReference>
<evidence type="ECO:0000256" key="6">
    <source>
        <dbReference type="ARBA" id="ARBA00022840"/>
    </source>
</evidence>
<protein>
    <recommendedName>
        <fullName evidence="3 9">DNA repair protein RecN</fullName>
    </recommendedName>
    <alternativeName>
        <fullName evidence="8 9">Recombination protein N</fullName>
    </alternativeName>
</protein>
<dbReference type="Gene3D" id="3.40.50.300">
    <property type="entry name" value="P-loop containing nucleotide triphosphate hydrolases"/>
    <property type="match status" value="2"/>
</dbReference>
<dbReference type="PANTHER" id="PTHR11059:SF0">
    <property type="entry name" value="DNA REPAIR PROTEIN RECN"/>
    <property type="match status" value="1"/>
</dbReference>
<dbReference type="GO" id="GO:0043590">
    <property type="term" value="C:bacterial nucleoid"/>
    <property type="evidence" value="ECO:0007669"/>
    <property type="project" value="TreeGrafter"/>
</dbReference>
<evidence type="ECO:0000256" key="1">
    <source>
        <dbReference type="ARBA" id="ARBA00003618"/>
    </source>
</evidence>
<dbReference type="GO" id="GO:0009432">
    <property type="term" value="P:SOS response"/>
    <property type="evidence" value="ECO:0007669"/>
    <property type="project" value="TreeGrafter"/>
</dbReference>
<keyword evidence="6" id="KW-0067">ATP-binding</keyword>
<evidence type="ECO:0000256" key="2">
    <source>
        <dbReference type="ARBA" id="ARBA00009441"/>
    </source>
</evidence>
<dbReference type="InterPro" id="IPR027417">
    <property type="entry name" value="P-loop_NTPase"/>
</dbReference>
<dbReference type="Proteomes" id="UP000256326">
    <property type="component" value="Unassembled WGS sequence"/>
</dbReference>
<feature type="coiled-coil region" evidence="10">
    <location>
        <begin position="320"/>
        <end position="368"/>
    </location>
</feature>
<dbReference type="GO" id="GO:0006310">
    <property type="term" value="P:DNA recombination"/>
    <property type="evidence" value="ECO:0007669"/>
    <property type="project" value="InterPro"/>
</dbReference>
<dbReference type="SUPFAM" id="SSF52540">
    <property type="entry name" value="P-loop containing nucleoside triphosphate hydrolases"/>
    <property type="match status" value="1"/>
</dbReference>
<dbReference type="GO" id="GO:0005524">
    <property type="term" value="F:ATP binding"/>
    <property type="evidence" value="ECO:0007669"/>
    <property type="project" value="UniProtKB-KW"/>
</dbReference>
<feature type="coiled-coil region" evidence="10">
    <location>
        <begin position="157"/>
        <end position="184"/>
    </location>
</feature>
<dbReference type="InterPro" id="IPR004604">
    <property type="entry name" value="DNA_recomb/repair_RecN"/>
</dbReference>
<evidence type="ECO:0000256" key="9">
    <source>
        <dbReference type="PIRNR" id="PIRNR003128"/>
    </source>
</evidence>
<dbReference type="PANTHER" id="PTHR11059">
    <property type="entry name" value="DNA REPAIR PROTEIN RECN"/>
    <property type="match status" value="1"/>
</dbReference>
<proteinExistence type="inferred from homology"/>
<dbReference type="EMBL" id="QNUG01000014">
    <property type="protein sequence ID" value="REC70757.1"/>
    <property type="molecule type" value="Genomic_DNA"/>
</dbReference>
<evidence type="ECO:0000256" key="3">
    <source>
        <dbReference type="ARBA" id="ARBA00021315"/>
    </source>
</evidence>
<dbReference type="OrthoDB" id="9806954at2"/>
<comment type="similarity">
    <text evidence="2 9">Belongs to the RecN family.</text>
</comment>
<accession>A0A3D9CYP1</accession>
<dbReference type="CDD" id="cd03241">
    <property type="entry name" value="ABC_RecN"/>
    <property type="match status" value="2"/>
</dbReference>
<dbReference type="InterPro" id="IPR003395">
    <property type="entry name" value="RecF/RecN/SMC_N"/>
</dbReference>
<gene>
    <name evidence="12" type="ORF">DRF58_08320</name>
</gene>
<keyword evidence="5 9" id="KW-0227">DNA damage</keyword>
<dbReference type="RefSeq" id="WP_116034560.1">
    <property type="nucleotide sequence ID" value="NZ_JBHLVV010000023.1"/>
</dbReference>
<feature type="domain" description="RecF/RecN/SMC N-terminal" evidence="11">
    <location>
        <begin position="1"/>
        <end position="508"/>
    </location>
</feature>
<keyword evidence="13" id="KW-1185">Reference proteome</keyword>
<evidence type="ECO:0000256" key="7">
    <source>
        <dbReference type="ARBA" id="ARBA00023204"/>
    </source>
</evidence>
<evidence type="ECO:0000256" key="8">
    <source>
        <dbReference type="ARBA" id="ARBA00033408"/>
    </source>
</evidence>
<evidence type="ECO:0000313" key="12">
    <source>
        <dbReference type="EMBL" id="REC70757.1"/>
    </source>
</evidence>
<evidence type="ECO:0000256" key="10">
    <source>
        <dbReference type="SAM" id="Coils"/>
    </source>
</evidence>
<comment type="function">
    <text evidence="1 9">May be involved in recombinational repair of damaged DNA.</text>
</comment>